<feature type="compositionally biased region" description="Basic and acidic residues" evidence="1">
    <location>
        <begin position="1"/>
        <end position="16"/>
    </location>
</feature>
<dbReference type="InParanoid" id="A0A7M7MXF1"/>
<feature type="compositionally biased region" description="Basic and acidic residues" evidence="1">
    <location>
        <begin position="274"/>
        <end position="287"/>
    </location>
</feature>
<feature type="compositionally biased region" description="Basic and acidic residues" evidence="1">
    <location>
        <begin position="141"/>
        <end position="185"/>
    </location>
</feature>
<protein>
    <submittedName>
        <fullName evidence="2">Uncharacterized protein</fullName>
    </submittedName>
</protein>
<dbReference type="Proteomes" id="UP000007110">
    <property type="component" value="Unassembled WGS sequence"/>
</dbReference>
<dbReference type="AlphaFoldDB" id="A0A7M7MXF1"/>
<dbReference type="RefSeq" id="XP_030827975.1">
    <property type="nucleotide sequence ID" value="XM_030972115.1"/>
</dbReference>
<feature type="compositionally biased region" description="Basic and acidic residues" evidence="1">
    <location>
        <begin position="193"/>
        <end position="242"/>
    </location>
</feature>
<sequence>MDQPKGEVPAEGKQSEDIVPDEDQTIKHEDTTPNQDISENEQFQAVAEDSQKDPAKEEPDINSAMAEQSAPGSDRGSGNSVTDENTAVAVKGSGEDVVTVSKDCEDQAPKESIKKTDKMDESQSDKTAQATVAPIPIPVPRDSKEISVEKDKDIKPADESEKEENTAVVDKPCKSEGELEIKVSAKQDAGTKANKDEKKSSTSDTHSAKENKQSTDKPKKPEKMPSGQDHLESDLPNKERGGKSYSAQRSGSRVVGKKVEEEPKKFGRGSVEVRASDGKGGYDERKGGQTGQRRGKEIDVRNEKGIQRTRDRDRERDRERDKPRGDPYKDKTSERRRENDSRGSRRREEDKSRGREERMKEDEEKRKKEEEARKIQEEKKKEEDKIKQEEEKKRQAEEQVMKVKLAFLSLIF</sequence>
<evidence type="ECO:0000313" key="2">
    <source>
        <dbReference type="EnsemblMetazoa" id="XP_030827975"/>
    </source>
</evidence>
<dbReference type="EnsemblMetazoa" id="XM_030972115">
    <property type="protein sequence ID" value="XP_030827975"/>
    <property type="gene ID" value="LOC100887858"/>
</dbReference>
<feature type="compositionally biased region" description="Basic and acidic residues" evidence="1">
    <location>
        <begin position="49"/>
        <end position="59"/>
    </location>
</feature>
<evidence type="ECO:0000256" key="1">
    <source>
        <dbReference type="SAM" id="MobiDB-lite"/>
    </source>
</evidence>
<feature type="compositionally biased region" description="Polar residues" evidence="1">
    <location>
        <begin position="76"/>
        <end position="85"/>
    </location>
</feature>
<dbReference type="OMA" id="DAGTKAN"/>
<feature type="compositionally biased region" description="Basic and acidic residues" evidence="1">
    <location>
        <begin position="102"/>
        <end position="124"/>
    </location>
</feature>
<feature type="compositionally biased region" description="Polar residues" evidence="1">
    <location>
        <begin position="32"/>
        <end position="43"/>
    </location>
</feature>
<name>A0A7M7MXF1_STRPU</name>
<keyword evidence="3" id="KW-1185">Reference proteome</keyword>
<dbReference type="GeneID" id="100887858"/>
<evidence type="ECO:0000313" key="3">
    <source>
        <dbReference type="Proteomes" id="UP000007110"/>
    </source>
</evidence>
<feature type="region of interest" description="Disordered" evidence="1">
    <location>
        <begin position="1"/>
        <end position="399"/>
    </location>
</feature>
<proteinExistence type="predicted"/>
<accession>A0A7M7MXF1</accession>
<organism evidence="2 3">
    <name type="scientific">Strongylocentrotus purpuratus</name>
    <name type="common">Purple sea urchin</name>
    <dbReference type="NCBI Taxonomy" id="7668"/>
    <lineage>
        <taxon>Eukaryota</taxon>
        <taxon>Metazoa</taxon>
        <taxon>Echinodermata</taxon>
        <taxon>Eleutherozoa</taxon>
        <taxon>Echinozoa</taxon>
        <taxon>Echinoidea</taxon>
        <taxon>Euechinoidea</taxon>
        <taxon>Echinacea</taxon>
        <taxon>Camarodonta</taxon>
        <taxon>Echinidea</taxon>
        <taxon>Strongylocentrotidae</taxon>
        <taxon>Strongylocentrotus</taxon>
    </lineage>
</organism>
<reference evidence="2" key="2">
    <citation type="submission" date="2021-01" db="UniProtKB">
        <authorList>
            <consortium name="EnsemblMetazoa"/>
        </authorList>
    </citation>
    <scope>IDENTIFICATION</scope>
</reference>
<dbReference type="KEGG" id="spu:100887858"/>
<reference evidence="3" key="1">
    <citation type="submission" date="2015-02" db="EMBL/GenBank/DDBJ databases">
        <title>Genome sequencing for Strongylocentrotus purpuratus.</title>
        <authorList>
            <person name="Murali S."/>
            <person name="Liu Y."/>
            <person name="Vee V."/>
            <person name="English A."/>
            <person name="Wang M."/>
            <person name="Skinner E."/>
            <person name="Han Y."/>
            <person name="Muzny D.M."/>
            <person name="Worley K.C."/>
            <person name="Gibbs R.A."/>
        </authorList>
    </citation>
    <scope>NUCLEOTIDE SEQUENCE</scope>
</reference>
<feature type="compositionally biased region" description="Basic and acidic residues" evidence="1">
    <location>
        <begin position="294"/>
        <end position="399"/>
    </location>
</feature>